<dbReference type="RefSeq" id="WP_210971811.1">
    <property type="nucleotide sequence ID" value="NZ_JAGPXE010000010.1"/>
</dbReference>
<protein>
    <submittedName>
        <fullName evidence="2">Uncharacterized protein</fullName>
    </submittedName>
</protein>
<organism evidence="2 3">
    <name type="scientific">Saccharopolyspora endophytica</name>
    <dbReference type="NCBI Taxonomy" id="543886"/>
    <lineage>
        <taxon>Bacteria</taxon>
        <taxon>Bacillati</taxon>
        <taxon>Actinomycetota</taxon>
        <taxon>Actinomycetes</taxon>
        <taxon>Pseudonocardiales</taxon>
        <taxon>Pseudonocardiaceae</taxon>
        <taxon>Saccharopolyspora</taxon>
    </lineage>
</organism>
<comment type="caution">
    <text evidence="2">The sequence shown here is derived from an EMBL/GenBank/DDBJ whole genome shotgun (WGS) entry which is preliminary data.</text>
</comment>
<sequence>MGSVWGDFLSWLSSLNPSWVSAIASCLTVLVSLAAFCTAVWAARAAWKQLEHLKEQKELEQASKISGWLAVESDHEAGTFQVNLRFVNASRLPVHQVLVQPVALEADEAMLELAEPTEKIVTIPLDFATQRAKELIARETEKSLRELDPEEHFLAGPAAYAFARAVLLKQGTVLWFRDSQNRTWIRRANGTLEPPKLDRKGNYVDGRALIRHPLEWPVES</sequence>
<feature type="transmembrane region" description="Helical" evidence="1">
    <location>
        <begin position="20"/>
        <end position="47"/>
    </location>
</feature>
<proteinExistence type="predicted"/>
<evidence type="ECO:0000313" key="2">
    <source>
        <dbReference type="EMBL" id="MBQ0926660.1"/>
    </source>
</evidence>
<accession>A0ABS5DK42</accession>
<dbReference type="EMBL" id="JAGPXE010000010">
    <property type="protein sequence ID" value="MBQ0926660.1"/>
    <property type="molecule type" value="Genomic_DNA"/>
</dbReference>
<keyword evidence="1" id="KW-1133">Transmembrane helix</keyword>
<keyword evidence="1" id="KW-0812">Transmembrane</keyword>
<keyword evidence="3" id="KW-1185">Reference proteome</keyword>
<evidence type="ECO:0000256" key="1">
    <source>
        <dbReference type="SAM" id="Phobius"/>
    </source>
</evidence>
<gene>
    <name evidence="2" type="ORF">KBO27_22150</name>
</gene>
<dbReference type="Proteomes" id="UP000674084">
    <property type="component" value="Unassembled WGS sequence"/>
</dbReference>
<keyword evidence="1" id="KW-0472">Membrane</keyword>
<name>A0ABS5DK42_9PSEU</name>
<evidence type="ECO:0000313" key="3">
    <source>
        <dbReference type="Proteomes" id="UP000674084"/>
    </source>
</evidence>
<reference evidence="2 3" key="1">
    <citation type="submission" date="2021-04" db="EMBL/GenBank/DDBJ databases">
        <title>Whole-genome sequencing of Saccharopolyspora endophytica KCTC 19397.</title>
        <authorList>
            <person name="Ay H."/>
            <person name="Saygin H."/>
            <person name="Sahin N."/>
        </authorList>
    </citation>
    <scope>NUCLEOTIDE SEQUENCE [LARGE SCALE GENOMIC DNA]</scope>
    <source>
        <strain evidence="2 3">KCTC 19397</strain>
    </source>
</reference>